<protein>
    <submittedName>
        <fullName evidence="2">Type IV pilus modification protein PilV</fullName>
    </submittedName>
</protein>
<reference evidence="2 3" key="1">
    <citation type="submission" date="2023-10" db="EMBL/GenBank/DDBJ databases">
        <title>Two novel species belonging to the OM43/NOR5 clade.</title>
        <authorList>
            <person name="Park M."/>
        </authorList>
    </citation>
    <scope>NUCLEOTIDE SEQUENCE [LARGE SCALE GENOMIC DNA]</scope>
    <source>
        <strain evidence="2 3">IMCC43200</strain>
    </source>
</reference>
<evidence type="ECO:0000313" key="2">
    <source>
        <dbReference type="EMBL" id="WOJ93462.1"/>
    </source>
</evidence>
<keyword evidence="1" id="KW-1133">Transmembrane helix</keyword>
<dbReference type="NCBIfam" id="TIGR02523">
    <property type="entry name" value="type_IV_pilV"/>
    <property type="match status" value="1"/>
</dbReference>
<dbReference type="Proteomes" id="UP001626537">
    <property type="component" value="Chromosome"/>
</dbReference>
<evidence type="ECO:0000256" key="1">
    <source>
        <dbReference type="SAM" id="Phobius"/>
    </source>
</evidence>
<dbReference type="RefSeq" id="WP_407348111.1">
    <property type="nucleotide sequence ID" value="NZ_CP136864.1"/>
</dbReference>
<dbReference type="EMBL" id="CP136864">
    <property type="protein sequence ID" value="WOJ93462.1"/>
    <property type="molecule type" value="Genomic_DNA"/>
</dbReference>
<name>A0ABZ0I1U0_9GAMM</name>
<keyword evidence="1" id="KW-0472">Membrane</keyword>
<accession>A0ABZ0I1U0</accession>
<keyword evidence="3" id="KW-1185">Reference proteome</keyword>
<dbReference type="InterPro" id="IPR013362">
    <property type="entry name" value="Pilus_4_PilV"/>
</dbReference>
<feature type="transmembrane region" description="Helical" evidence="1">
    <location>
        <begin position="12"/>
        <end position="32"/>
    </location>
</feature>
<sequence>MRKASGAASMRGVGMIEVLTAMVVVAVAVLGISRMQITMLQQNQSALLRSQATILAYDAIDRLRVDRQAALNGDYDRALGAARPTTTSVADNSINQWLDSVATTLPAGDGAIVRSGELIVVSIRWDDSRGALPALTFTTAVEL</sequence>
<organism evidence="2 3">
    <name type="scientific">Congregibacter variabilis</name>
    <dbReference type="NCBI Taxonomy" id="3081200"/>
    <lineage>
        <taxon>Bacteria</taxon>
        <taxon>Pseudomonadati</taxon>
        <taxon>Pseudomonadota</taxon>
        <taxon>Gammaproteobacteria</taxon>
        <taxon>Cellvibrionales</taxon>
        <taxon>Halieaceae</taxon>
        <taxon>Congregibacter</taxon>
    </lineage>
</organism>
<keyword evidence="1" id="KW-0812">Transmembrane</keyword>
<proteinExistence type="predicted"/>
<gene>
    <name evidence="2" type="primary">pilV</name>
    <name evidence="2" type="ORF">R0135_17000</name>
</gene>
<evidence type="ECO:0000313" key="3">
    <source>
        <dbReference type="Proteomes" id="UP001626537"/>
    </source>
</evidence>